<evidence type="ECO:0000313" key="3">
    <source>
        <dbReference type="Proteomes" id="UP001152533"/>
    </source>
</evidence>
<organism evidence="2 3">
    <name type="scientific">Colletotrichum noveboracense</name>
    <dbReference type="NCBI Taxonomy" id="2664923"/>
    <lineage>
        <taxon>Eukaryota</taxon>
        <taxon>Fungi</taxon>
        <taxon>Dikarya</taxon>
        <taxon>Ascomycota</taxon>
        <taxon>Pezizomycotina</taxon>
        <taxon>Sordariomycetes</taxon>
        <taxon>Hypocreomycetidae</taxon>
        <taxon>Glomerellales</taxon>
        <taxon>Glomerellaceae</taxon>
        <taxon>Colletotrichum</taxon>
        <taxon>Colletotrichum gloeosporioides species complex</taxon>
    </lineage>
</organism>
<keyword evidence="3" id="KW-1185">Reference proteome</keyword>
<accession>A0A9W4S8D5</accession>
<reference evidence="2" key="1">
    <citation type="submission" date="2022-08" db="EMBL/GenBank/DDBJ databases">
        <authorList>
            <person name="Giroux E."/>
            <person name="Giroux E."/>
        </authorList>
    </citation>
    <scope>NUCLEOTIDE SEQUENCE</scope>
    <source>
        <strain evidence="2">H1091258</strain>
    </source>
</reference>
<dbReference type="AlphaFoldDB" id="A0A9W4S8D5"/>
<gene>
    <name evidence="2" type="ORF">CGXH109_LOCUS136301</name>
</gene>
<dbReference type="Proteomes" id="UP001152533">
    <property type="component" value="Unassembled WGS sequence"/>
</dbReference>
<keyword evidence="1" id="KW-1133">Transmembrane helix</keyword>
<dbReference type="EMBL" id="CAMGZC010002045">
    <property type="protein sequence ID" value="CAI0654262.1"/>
    <property type="molecule type" value="Genomic_DNA"/>
</dbReference>
<keyword evidence="1" id="KW-0812">Transmembrane</keyword>
<protein>
    <submittedName>
        <fullName evidence="2">Uncharacterized protein</fullName>
    </submittedName>
</protein>
<comment type="caution">
    <text evidence="2">The sequence shown here is derived from an EMBL/GenBank/DDBJ whole genome shotgun (WGS) entry which is preliminary data.</text>
</comment>
<evidence type="ECO:0000256" key="1">
    <source>
        <dbReference type="SAM" id="Phobius"/>
    </source>
</evidence>
<feature type="transmembrane region" description="Helical" evidence="1">
    <location>
        <begin position="35"/>
        <end position="56"/>
    </location>
</feature>
<keyword evidence="1" id="KW-0472">Membrane</keyword>
<evidence type="ECO:0000313" key="2">
    <source>
        <dbReference type="EMBL" id="CAI0654262.1"/>
    </source>
</evidence>
<proteinExistence type="predicted"/>
<sequence>MSLDLSCMVSAERMFEAVIHTIFHIIRFFLIKVKLYIYIFCSMLTNIFLKIIYAYLRIFELALAVYRPSAAKLLVVGDKWGSDPYRPVALDQQGWQACAAPRIGALVSLWRIDLSELRERSLTKSFIAQQLKRRLHKGGETNSKPITSDKTKTCEAAILAWQDSPGAFTLAALEQLAAGVAASSSRTAVIVLKTHI</sequence>
<name>A0A9W4S8D5_9PEZI</name>